<keyword evidence="2" id="KW-0489">Methyltransferase</keyword>
<dbReference type="Pfam" id="PF07669">
    <property type="entry name" value="Eco57I"/>
    <property type="match status" value="1"/>
</dbReference>
<evidence type="ECO:0000256" key="7">
    <source>
        <dbReference type="ARBA" id="ARBA00047942"/>
    </source>
</evidence>
<evidence type="ECO:0000313" key="10">
    <source>
        <dbReference type="EMBL" id="TKA97112.1"/>
    </source>
</evidence>
<evidence type="ECO:0000256" key="5">
    <source>
        <dbReference type="ARBA" id="ARBA00022747"/>
    </source>
</evidence>
<gene>
    <name evidence="10" type="ORF">FAZ78_07865</name>
</gene>
<dbReference type="Proteomes" id="UP000306340">
    <property type="component" value="Unassembled WGS sequence"/>
</dbReference>
<evidence type="ECO:0000259" key="8">
    <source>
        <dbReference type="Pfam" id="PF07669"/>
    </source>
</evidence>
<dbReference type="Pfam" id="PF12950">
    <property type="entry name" value="TaqI_C"/>
    <property type="match status" value="1"/>
</dbReference>
<evidence type="ECO:0000259" key="9">
    <source>
        <dbReference type="Pfam" id="PF12950"/>
    </source>
</evidence>
<evidence type="ECO:0000256" key="1">
    <source>
        <dbReference type="ARBA" id="ARBA00011900"/>
    </source>
</evidence>
<dbReference type="PROSITE" id="PS00092">
    <property type="entry name" value="N6_MTASE"/>
    <property type="match status" value="1"/>
</dbReference>
<dbReference type="SUPFAM" id="SSF53335">
    <property type="entry name" value="S-adenosyl-L-methionine-dependent methyltransferases"/>
    <property type="match status" value="1"/>
</dbReference>
<evidence type="ECO:0000256" key="2">
    <source>
        <dbReference type="ARBA" id="ARBA00022603"/>
    </source>
</evidence>
<keyword evidence="4" id="KW-0949">S-adenosyl-L-methionine</keyword>
<evidence type="ECO:0000256" key="6">
    <source>
        <dbReference type="ARBA" id="ARBA00023125"/>
    </source>
</evidence>
<protein>
    <recommendedName>
        <fullName evidence="1">site-specific DNA-methyltransferase (adenine-specific)</fullName>
        <ecNumber evidence="1">2.1.1.72</ecNumber>
    </recommendedName>
</protein>
<dbReference type="InterPro" id="IPR025931">
    <property type="entry name" value="TaqI_C"/>
</dbReference>
<dbReference type="PANTHER" id="PTHR33841">
    <property type="entry name" value="DNA METHYLTRANSFERASE YEEA-RELATED"/>
    <property type="match status" value="1"/>
</dbReference>
<dbReference type="GO" id="GO:0009307">
    <property type="term" value="P:DNA restriction-modification system"/>
    <property type="evidence" value="ECO:0007669"/>
    <property type="project" value="UniProtKB-KW"/>
</dbReference>
<dbReference type="InterPro" id="IPR002052">
    <property type="entry name" value="DNA_methylase_N6_adenine_CS"/>
</dbReference>
<dbReference type="InterPro" id="IPR029063">
    <property type="entry name" value="SAM-dependent_MTases_sf"/>
</dbReference>
<proteinExistence type="predicted"/>
<comment type="caution">
    <text evidence="10">The sequence shown here is derived from an EMBL/GenBank/DDBJ whole genome shotgun (WGS) entry which is preliminary data.</text>
</comment>
<dbReference type="GO" id="GO:0032259">
    <property type="term" value="P:methylation"/>
    <property type="evidence" value="ECO:0007669"/>
    <property type="project" value="UniProtKB-KW"/>
</dbReference>
<dbReference type="EMBL" id="SWAU01000056">
    <property type="protein sequence ID" value="TKA97112.1"/>
    <property type="molecule type" value="Genomic_DNA"/>
</dbReference>
<feature type="domain" description="Type II methyltransferase M.TaqI-like" evidence="8">
    <location>
        <begin position="715"/>
        <end position="982"/>
    </location>
</feature>
<keyword evidence="5" id="KW-0680">Restriction system</keyword>
<evidence type="ECO:0000256" key="4">
    <source>
        <dbReference type="ARBA" id="ARBA00022691"/>
    </source>
</evidence>
<comment type="catalytic activity">
    <reaction evidence="7">
        <text>a 2'-deoxyadenosine in DNA + S-adenosyl-L-methionine = an N(6)-methyl-2'-deoxyadenosine in DNA + S-adenosyl-L-homocysteine + H(+)</text>
        <dbReference type="Rhea" id="RHEA:15197"/>
        <dbReference type="Rhea" id="RHEA-COMP:12418"/>
        <dbReference type="Rhea" id="RHEA-COMP:12419"/>
        <dbReference type="ChEBI" id="CHEBI:15378"/>
        <dbReference type="ChEBI" id="CHEBI:57856"/>
        <dbReference type="ChEBI" id="CHEBI:59789"/>
        <dbReference type="ChEBI" id="CHEBI:90615"/>
        <dbReference type="ChEBI" id="CHEBI:90616"/>
        <dbReference type="EC" id="2.1.1.72"/>
    </reaction>
</comment>
<dbReference type="InterPro" id="IPR050953">
    <property type="entry name" value="N4_N6_ade-DNA_methylase"/>
</dbReference>
<dbReference type="PRINTS" id="PR00507">
    <property type="entry name" value="N12N6MTFRASE"/>
</dbReference>
<keyword evidence="3" id="KW-0808">Transferase</keyword>
<dbReference type="EC" id="2.1.1.72" evidence="1"/>
<dbReference type="GO" id="GO:0003677">
    <property type="term" value="F:DNA binding"/>
    <property type="evidence" value="ECO:0007669"/>
    <property type="project" value="UniProtKB-KW"/>
</dbReference>
<keyword evidence="6" id="KW-0238">DNA-binding</keyword>
<organism evidence="10 11">
    <name type="scientific">Cereibacter changlensis</name>
    <dbReference type="NCBI Taxonomy" id="402884"/>
    <lineage>
        <taxon>Bacteria</taxon>
        <taxon>Pseudomonadati</taxon>
        <taxon>Pseudomonadota</taxon>
        <taxon>Alphaproteobacteria</taxon>
        <taxon>Rhodobacterales</taxon>
        <taxon>Paracoccaceae</taxon>
        <taxon>Cereibacter</taxon>
    </lineage>
</organism>
<reference evidence="10 11" key="1">
    <citation type="submission" date="2019-04" db="EMBL/GenBank/DDBJ databases">
        <title>Crypto-aerobic microbial life in anoxic (sulfidic) marine sediments.</title>
        <authorList>
            <person name="Bhattacharya S."/>
            <person name="Roy C."/>
            <person name="Mondal N."/>
            <person name="Sarkar J."/>
            <person name="Mandal S."/>
            <person name="Rameez M.J."/>
            <person name="Ghosh W."/>
        </authorList>
    </citation>
    <scope>NUCLEOTIDE SEQUENCE [LARGE SCALE GENOMIC DNA]</scope>
    <source>
        <strain evidence="10 11">SBBC</strain>
    </source>
</reference>
<dbReference type="InterPro" id="IPR011639">
    <property type="entry name" value="MethylTrfase_TaqI-like_dom"/>
</dbReference>
<name>A0A4U0YWF4_9RHOB</name>
<feature type="domain" description="TaqI-like C-terminal specificity" evidence="9">
    <location>
        <begin position="1110"/>
        <end position="1278"/>
    </location>
</feature>
<evidence type="ECO:0000256" key="3">
    <source>
        <dbReference type="ARBA" id="ARBA00022679"/>
    </source>
</evidence>
<dbReference type="PANTHER" id="PTHR33841:SF1">
    <property type="entry name" value="DNA METHYLTRANSFERASE A"/>
    <property type="match status" value="1"/>
</dbReference>
<accession>A0A4U0YWF4</accession>
<sequence>MSDVRSAVKAALQEIEPSSLKRSVIALFGAMGYSSQKTVDLDGTPRAFLDLVDRDNRLAARRDAQTNYWKRVDFLFQLTNDEIPALSQGTGDLFGGSQDYRASIIESFVFLAIELDGEDWSRTALAGITREVNRVFPMPAVIIFLHGRFLSLAVIDRRQNRRDLSRDVIEKRISIVKDIRLDAPHRAHLDILGSIALANVKVRSKGVPTNFRELYDGWIEALSAQALNERFYRELANWFFWATKNVEFPAATRARDNETAEKSRREAFDAQNQISVIRLLTRLIFVWFIKEKGLVPNELFDVPSLRALMVDDPTEKRDASTYYMAVLQNLFFATLNTEMSDDRKWRTKGKDGGLDGQYLIHTVYRFRDAFQDPDKALELFKQVPFLNGGLFECLDRDVSERDIERNPELRKRITREGKKDVLRIDGFSERVDNRLHVPNKLFFASREEVDLSEEYDAKSRSAEKVDGLIELFSRYKFTVEENTPVEEEVALDPELLGKVFENLLATYNVETQTSARKKSGSFYTPRVVVDFMVDEALIAYFEQKLTLQPGIASSGKPRQQALGMAMPGELDLDATTQPDRRDATGAASLRPRLVNLLNLAIKDGNPFSSAETDLLISAIDNLKALDPACGSGAFPMGLLQKLIHVLHRLDPDNARWKAQNRKPLELRLAAALQTPDPSRREIEVEEAEAALAKLDRDFSNANKPDYARKLYLIDKCIFGVDIQPIAVQIAKLRFFISLVVSQKIDRTQYNANITALPNLETKLVAANSLIPIERPRIDDLFRNKAIEQKEAELRGMNARYFSARTAKTKRARREDIARIRDDLAELLKADHGLKQDDADKMAEWDPFDQNEKAKFFDPEWMFQLTPTNTTFTEGYRAGCFDIVIGNPPYVRQEAIKEQKPDLERFYGGKDNKGSSKGAYAGTADLFIYFIQRGIELLSPGGAFAYITSNKWYRAKYGQNLRGWLNRNAELRRVVDFGDAEVFDAVAYPTILVATRRGTPVPAPSANDTLRVMNWPQELGRDEIPNFPAMVEEIGFDMPQKALELDGWQLEPQAKRQLLNKISSTGIPLEKFVEGRLHYGIKTGFNDAFVIGGDLRAQLISEDEKSAEVIKPLLRGRDIKRWRVEPKDQWLIFVPWHFPLHETGQISGASDVAEREFEARYPAIYRHLRQYYSQLSMRDKSETGIRYEWYALARHREYWREFLKPKIFFPAIEDDPNYAADMEGYFGNDKTNFIVSDRWKYVLGILNSTTLWWLTKQTFPGKQGGYIEFKPAYVGSVPIPIPSEIQESFVSSVVLHLVTGAVDARFEQLLNGFVYELFFKEDLHARGLTLFDEAERAGLGRLSDLEGPELLKAAESFAATHLIPGARLRTMLSDVATLDVVRIIEGRE</sequence>
<dbReference type="RefSeq" id="WP_136792051.1">
    <property type="nucleotide sequence ID" value="NZ_SWAU01000056.1"/>
</dbReference>
<evidence type="ECO:0000313" key="11">
    <source>
        <dbReference type="Proteomes" id="UP000306340"/>
    </source>
</evidence>
<dbReference type="GO" id="GO:0009007">
    <property type="term" value="F:site-specific DNA-methyltransferase (adenine-specific) activity"/>
    <property type="evidence" value="ECO:0007669"/>
    <property type="project" value="UniProtKB-EC"/>
</dbReference>
<dbReference type="Gene3D" id="3.40.50.150">
    <property type="entry name" value="Vaccinia Virus protein VP39"/>
    <property type="match status" value="1"/>
</dbReference>